<dbReference type="EMBL" id="SHKP01000005">
    <property type="protein sequence ID" value="RZU00775.1"/>
    <property type="molecule type" value="Genomic_DNA"/>
</dbReference>
<keyword evidence="1" id="KW-0732">Signal</keyword>
<evidence type="ECO:0000313" key="2">
    <source>
        <dbReference type="EMBL" id="RZU00775.1"/>
    </source>
</evidence>
<dbReference type="AlphaFoldDB" id="A0A4Q7VWA9"/>
<feature type="chain" id="PRO_5020390814" evidence="1">
    <location>
        <begin position="40"/>
        <end position="521"/>
    </location>
</feature>
<comment type="caution">
    <text evidence="2">The sequence shown here is derived from an EMBL/GenBank/DDBJ whole genome shotgun (WGS) entry which is preliminary data.</text>
</comment>
<dbReference type="RefSeq" id="WP_130431212.1">
    <property type="nucleotide sequence ID" value="NZ_SHKP01000005.1"/>
</dbReference>
<proteinExistence type="predicted"/>
<dbReference type="Proteomes" id="UP000293671">
    <property type="component" value="Unassembled WGS sequence"/>
</dbReference>
<accession>A0A4Q7VWA9</accession>
<protein>
    <submittedName>
        <fullName evidence="2">Uncharacterized protein (PEP-CTERM system associated)</fullName>
    </submittedName>
</protein>
<dbReference type="OrthoDB" id="8522878at2"/>
<feature type="signal peptide" evidence="1">
    <location>
        <begin position="1"/>
        <end position="39"/>
    </location>
</feature>
<sequence>MRRRTGAASFQLSRRPCATAALLALLGGVTALGSANATAQTWSAEAAVSANLTASSNAALAPEGAEQNDLIGWLQPRLRLVGRGPRFDLNLDARVDLLGYARDTQPNRALPGVNADVQATLVERLLFIDAGLGVNQVESNPYGGRVVEGSTGNESTAGSYRIKPYLDYEISSRASVLALYEESGTRSFDDDLVDARSRLALVSYESKPLPLGWGIEASRLENLGQVGDNQALSNDALRVRASATFDGELIVGAVIGREHSKFLSTDTRDTIYGLRVDWAPGPRTRLLAVVEHRFFGVGGELGVSYRTPLMALSLKGSRGPTTAATLSTPISGRADLGAFLDSILKARYPEPADRAPIVGDTAAQRGFESQPPSSIYIIADYPQLQTGGNGTLVLHGTRTTVALTAYYQQLRLLQTSDQASTAPTLVADADSRQAGASIEFVRRLNRQMSASALLRWSQINGLEARSGDETSDLNLRLALTRQLAPRTWGSIGVQQRLIRSNIGGENRFAETAALIGLNHRF</sequence>
<gene>
    <name evidence="2" type="ORF">EV670_1487</name>
</gene>
<dbReference type="NCBIfam" id="TIGR03016">
    <property type="entry name" value="pepcterm_hypo_1"/>
    <property type="match status" value="1"/>
</dbReference>
<organism evidence="2 3">
    <name type="scientific">Rivibacter subsaxonicus</name>
    <dbReference type="NCBI Taxonomy" id="457575"/>
    <lineage>
        <taxon>Bacteria</taxon>
        <taxon>Pseudomonadati</taxon>
        <taxon>Pseudomonadota</taxon>
        <taxon>Betaproteobacteria</taxon>
        <taxon>Burkholderiales</taxon>
        <taxon>Rivibacter</taxon>
    </lineage>
</organism>
<keyword evidence="3" id="KW-1185">Reference proteome</keyword>
<reference evidence="2 3" key="1">
    <citation type="submission" date="2019-02" db="EMBL/GenBank/DDBJ databases">
        <title>Genomic Encyclopedia of Type Strains, Phase IV (KMG-IV): sequencing the most valuable type-strain genomes for metagenomic binning, comparative biology and taxonomic classification.</title>
        <authorList>
            <person name="Goeker M."/>
        </authorList>
    </citation>
    <scope>NUCLEOTIDE SEQUENCE [LARGE SCALE GENOMIC DNA]</scope>
    <source>
        <strain evidence="2 3">DSM 19570</strain>
    </source>
</reference>
<evidence type="ECO:0000256" key="1">
    <source>
        <dbReference type="SAM" id="SignalP"/>
    </source>
</evidence>
<dbReference type="InterPro" id="IPR017467">
    <property type="entry name" value="CHP03016_PEP-CTERM"/>
</dbReference>
<name>A0A4Q7VWA9_9BURK</name>
<evidence type="ECO:0000313" key="3">
    <source>
        <dbReference type="Proteomes" id="UP000293671"/>
    </source>
</evidence>